<sequence>MLTIVAGAVALLVVHGLGRFVYTPILPWLIDDGVLSLTEGAHLASWNYLGYLLGALLAVRWHRPAQIQLILPWALVGNALITLAQGFTADVETLSGLRLANGITNGLVFVHVPALILEWLAERRAAHRSGLVYLGVGAGLIVSSALVALFAPLLSGPARWWPVAAAALPLAWWSGRFLSRLSLSPAHTGGGVSASSALFDRASTPLFLAYAGAGLGYILPMTFLPVVASQMLGSASDWRVLSWVVVALAALPSTWVWNHLGARIGDKHALLINYAVQAIGVAAPILLPSELGIALCAVLVGSTFLGTVLLTQRLARAIHPHQGPRLSAALIALYGLAQLTGPGITEWWLDAGGSLLSAFWWGFGALVWGLAFSVLVPSQR</sequence>
<keyword evidence="1" id="KW-0472">Membrane</keyword>
<dbReference type="SUPFAM" id="SSF103473">
    <property type="entry name" value="MFS general substrate transporter"/>
    <property type="match status" value="1"/>
</dbReference>
<name>A0A4V1D980_9ALTE</name>
<dbReference type="PANTHER" id="PTHR23537:SF1">
    <property type="entry name" value="SUGAR TRANSPORTER"/>
    <property type="match status" value="1"/>
</dbReference>
<evidence type="ECO:0000313" key="3">
    <source>
        <dbReference type="Proteomes" id="UP000298049"/>
    </source>
</evidence>
<dbReference type="PANTHER" id="PTHR23537">
    <property type="match status" value="1"/>
</dbReference>
<reference evidence="2 3" key="1">
    <citation type="submission" date="2018-07" db="EMBL/GenBank/DDBJ databases">
        <title>Marsedoiliclastica nanhaica gen. nov. sp. nov., a novel marine hydrocarbonoclastic bacterium isolated from an in-situ enriched hydrocarbon-degrading consortium in deep-sea sediment.</title>
        <authorList>
            <person name="Dong C."/>
            <person name="Ma T."/>
            <person name="Liu R."/>
            <person name="Shao Z."/>
        </authorList>
    </citation>
    <scope>NUCLEOTIDE SEQUENCE [LARGE SCALE GENOMIC DNA]</scope>
    <source>
        <strain evidence="3">soil36-7</strain>
    </source>
</reference>
<evidence type="ECO:0000313" key="2">
    <source>
        <dbReference type="EMBL" id="QCF27760.1"/>
    </source>
</evidence>
<feature type="transmembrane region" description="Helical" evidence="1">
    <location>
        <begin position="240"/>
        <end position="257"/>
    </location>
</feature>
<dbReference type="InterPro" id="IPR010645">
    <property type="entry name" value="MFS_4"/>
</dbReference>
<proteinExistence type="predicted"/>
<dbReference type="GO" id="GO:0005886">
    <property type="term" value="C:plasma membrane"/>
    <property type="evidence" value="ECO:0007669"/>
    <property type="project" value="TreeGrafter"/>
</dbReference>
<dbReference type="Pfam" id="PF06779">
    <property type="entry name" value="MFS_4"/>
    <property type="match status" value="1"/>
</dbReference>
<feature type="transmembrane region" description="Helical" evidence="1">
    <location>
        <begin position="355"/>
        <end position="376"/>
    </location>
</feature>
<gene>
    <name evidence="2" type="ORF">soil367_01680</name>
</gene>
<dbReference type="Proteomes" id="UP000298049">
    <property type="component" value="Chromosome"/>
</dbReference>
<feature type="transmembrane region" description="Helical" evidence="1">
    <location>
        <begin position="292"/>
        <end position="314"/>
    </location>
</feature>
<feature type="transmembrane region" description="Helical" evidence="1">
    <location>
        <begin position="207"/>
        <end position="228"/>
    </location>
</feature>
<dbReference type="KEGG" id="hmi:soil367_01680"/>
<dbReference type="EMBL" id="CP031093">
    <property type="protein sequence ID" value="QCF27760.1"/>
    <property type="molecule type" value="Genomic_DNA"/>
</dbReference>
<feature type="transmembrane region" description="Helical" evidence="1">
    <location>
        <begin position="269"/>
        <end position="286"/>
    </location>
</feature>
<keyword evidence="3" id="KW-1185">Reference proteome</keyword>
<feature type="transmembrane region" description="Helical" evidence="1">
    <location>
        <begin position="99"/>
        <end position="120"/>
    </location>
</feature>
<organism evidence="2 3">
    <name type="scientific">Hydrocarboniclastica marina</name>
    <dbReference type="NCBI Taxonomy" id="2259620"/>
    <lineage>
        <taxon>Bacteria</taxon>
        <taxon>Pseudomonadati</taxon>
        <taxon>Pseudomonadota</taxon>
        <taxon>Gammaproteobacteria</taxon>
        <taxon>Alteromonadales</taxon>
        <taxon>Alteromonadaceae</taxon>
        <taxon>Hydrocarboniclastica</taxon>
    </lineage>
</organism>
<feature type="transmembrane region" description="Helical" evidence="1">
    <location>
        <begin position="132"/>
        <end position="154"/>
    </location>
</feature>
<accession>A0A4V1D980</accession>
<keyword evidence="1" id="KW-1133">Transmembrane helix</keyword>
<feature type="transmembrane region" description="Helical" evidence="1">
    <location>
        <begin position="326"/>
        <end position="349"/>
    </location>
</feature>
<dbReference type="InterPro" id="IPR036259">
    <property type="entry name" value="MFS_trans_sf"/>
</dbReference>
<dbReference type="AlphaFoldDB" id="A0A4V1D980"/>
<feature type="transmembrane region" description="Helical" evidence="1">
    <location>
        <begin position="70"/>
        <end position="87"/>
    </location>
</feature>
<dbReference type="OrthoDB" id="9797953at2"/>
<dbReference type="Gene3D" id="1.20.1250.20">
    <property type="entry name" value="MFS general substrate transporter like domains"/>
    <property type="match status" value="2"/>
</dbReference>
<evidence type="ECO:0000256" key="1">
    <source>
        <dbReference type="SAM" id="Phobius"/>
    </source>
</evidence>
<feature type="transmembrane region" description="Helical" evidence="1">
    <location>
        <begin position="40"/>
        <end position="58"/>
    </location>
</feature>
<keyword evidence="1" id="KW-0812">Transmembrane</keyword>
<protein>
    <submittedName>
        <fullName evidence="2">YbfB/YjiJ family MFS transporter</fullName>
    </submittedName>
</protein>